<dbReference type="Proteomes" id="UP000239549">
    <property type="component" value="Unassembled WGS sequence"/>
</dbReference>
<comment type="caution">
    <text evidence="5">The sequence shown here is derived from an EMBL/GenBank/DDBJ whole genome shotgun (WGS) entry which is preliminary data.</text>
</comment>
<feature type="domain" description="B12-binding" evidence="3">
    <location>
        <begin position="120"/>
        <end position="250"/>
    </location>
</feature>
<organism evidence="5 6">
    <name type="scientific">Desulfocucumis palustris</name>
    <dbReference type="NCBI Taxonomy" id="1898651"/>
    <lineage>
        <taxon>Bacteria</taxon>
        <taxon>Bacillati</taxon>
        <taxon>Bacillota</taxon>
        <taxon>Clostridia</taxon>
        <taxon>Eubacteriales</taxon>
        <taxon>Desulfocucumaceae</taxon>
        <taxon>Desulfocucumis</taxon>
    </lineage>
</organism>
<dbReference type="SMART" id="SM01018">
    <property type="entry name" value="B12-binding_2"/>
    <property type="match status" value="1"/>
</dbReference>
<dbReference type="SUPFAM" id="SSF47644">
    <property type="entry name" value="Methionine synthase domain"/>
    <property type="match status" value="1"/>
</dbReference>
<dbReference type="PROSITE" id="PS51337">
    <property type="entry name" value="B12_BINDING_NTER"/>
    <property type="match status" value="1"/>
</dbReference>
<dbReference type="Pfam" id="PF02607">
    <property type="entry name" value="B12-binding_2"/>
    <property type="match status" value="1"/>
</dbReference>
<reference evidence="6" key="1">
    <citation type="submission" date="2018-02" db="EMBL/GenBank/DDBJ databases">
        <title>Genome sequence of Desulfocucumis palustris strain NAW-5.</title>
        <authorList>
            <person name="Watanabe M."/>
            <person name="Kojima H."/>
            <person name="Fukui M."/>
        </authorList>
    </citation>
    <scope>NUCLEOTIDE SEQUENCE [LARGE SCALE GENOMIC DNA]</scope>
    <source>
        <strain evidence="6">NAW-5</strain>
    </source>
</reference>
<evidence type="ECO:0000256" key="2">
    <source>
        <dbReference type="ARBA" id="ARBA00023285"/>
    </source>
</evidence>
<feature type="domain" description="B12-binding N-terminal" evidence="4">
    <location>
        <begin position="28"/>
        <end position="121"/>
    </location>
</feature>
<dbReference type="InterPro" id="IPR003759">
    <property type="entry name" value="Cbl-bd_cap"/>
</dbReference>
<dbReference type="AlphaFoldDB" id="A0A2L2XET7"/>
<dbReference type="GO" id="GO:0008705">
    <property type="term" value="F:methionine synthase activity"/>
    <property type="evidence" value="ECO:0007669"/>
    <property type="project" value="TreeGrafter"/>
</dbReference>
<dbReference type="InterPro" id="IPR050554">
    <property type="entry name" value="Met_Synthase/Corrinoid"/>
</dbReference>
<gene>
    <name evidence="5" type="ORF">DCCM_0525</name>
</gene>
<dbReference type="GO" id="GO:0005829">
    <property type="term" value="C:cytosol"/>
    <property type="evidence" value="ECO:0007669"/>
    <property type="project" value="TreeGrafter"/>
</dbReference>
<keyword evidence="2" id="KW-0170">Cobalt</keyword>
<dbReference type="PROSITE" id="PS51332">
    <property type="entry name" value="B12_BINDING"/>
    <property type="match status" value="1"/>
</dbReference>
<keyword evidence="1" id="KW-0479">Metal-binding</keyword>
<dbReference type="Pfam" id="PF02310">
    <property type="entry name" value="B12-binding"/>
    <property type="match status" value="1"/>
</dbReference>
<evidence type="ECO:0000256" key="1">
    <source>
        <dbReference type="ARBA" id="ARBA00022723"/>
    </source>
</evidence>
<dbReference type="Gene3D" id="3.40.50.280">
    <property type="entry name" value="Cobalamin-binding domain"/>
    <property type="match status" value="1"/>
</dbReference>
<dbReference type="GO" id="GO:0031419">
    <property type="term" value="F:cobalamin binding"/>
    <property type="evidence" value="ECO:0007669"/>
    <property type="project" value="InterPro"/>
</dbReference>
<evidence type="ECO:0000313" key="5">
    <source>
        <dbReference type="EMBL" id="GBF32331.1"/>
    </source>
</evidence>
<keyword evidence="6" id="KW-1185">Reference proteome</keyword>
<dbReference type="PANTHER" id="PTHR45833:SF1">
    <property type="entry name" value="METHIONINE SYNTHASE"/>
    <property type="match status" value="1"/>
</dbReference>
<evidence type="ECO:0000259" key="3">
    <source>
        <dbReference type="PROSITE" id="PS51332"/>
    </source>
</evidence>
<keyword evidence="5" id="KW-0808">Transferase</keyword>
<accession>A0A2L2XET7</accession>
<dbReference type="InterPro" id="IPR006158">
    <property type="entry name" value="Cobalamin-bd"/>
</dbReference>
<dbReference type="GO" id="GO:0050667">
    <property type="term" value="P:homocysteine metabolic process"/>
    <property type="evidence" value="ECO:0007669"/>
    <property type="project" value="TreeGrafter"/>
</dbReference>
<dbReference type="PANTHER" id="PTHR45833">
    <property type="entry name" value="METHIONINE SYNTHASE"/>
    <property type="match status" value="1"/>
</dbReference>
<keyword evidence="5" id="KW-0489">Methyltransferase</keyword>
<dbReference type="EMBL" id="BFAV01000025">
    <property type="protein sequence ID" value="GBF32331.1"/>
    <property type="molecule type" value="Genomic_DNA"/>
</dbReference>
<name>A0A2L2XET7_9FIRM</name>
<dbReference type="GO" id="GO:0046872">
    <property type="term" value="F:metal ion binding"/>
    <property type="evidence" value="ECO:0007669"/>
    <property type="project" value="UniProtKB-KW"/>
</dbReference>
<protein>
    <submittedName>
        <fullName evidence="5">Methanol methyltransferase corrinoid protein</fullName>
    </submittedName>
</protein>
<dbReference type="Gene3D" id="1.10.1240.10">
    <property type="entry name" value="Methionine synthase domain"/>
    <property type="match status" value="1"/>
</dbReference>
<dbReference type="InterPro" id="IPR036594">
    <property type="entry name" value="Meth_synthase_dom"/>
</dbReference>
<dbReference type="GO" id="GO:0032259">
    <property type="term" value="P:methylation"/>
    <property type="evidence" value="ECO:0007669"/>
    <property type="project" value="UniProtKB-KW"/>
</dbReference>
<evidence type="ECO:0000259" key="4">
    <source>
        <dbReference type="PROSITE" id="PS51337"/>
    </source>
</evidence>
<dbReference type="SUPFAM" id="SSF52242">
    <property type="entry name" value="Cobalamin (vitamin B12)-binding domain"/>
    <property type="match status" value="1"/>
</dbReference>
<evidence type="ECO:0000313" key="6">
    <source>
        <dbReference type="Proteomes" id="UP000239549"/>
    </source>
</evidence>
<dbReference type="GO" id="GO:0046653">
    <property type="term" value="P:tetrahydrofolate metabolic process"/>
    <property type="evidence" value="ECO:0007669"/>
    <property type="project" value="TreeGrafter"/>
</dbReference>
<proteinExistence type="predicted"/>
<dbReference type="InterPro" id="IPR036724">
    <property type="entry name" value="Cobalamin-bd_sf"/>
</dbReference>
<sequence>MPVERAVNFNNIFIRYDLVIEGSADTPAKPRLSDDPVLQEVIDCVIEGDCERIEALVNKALETRSPLDVINLGLKIGMDEVSRLWDEGIYYLPQTLQSSDVMLLGVEICERKMNRPLDKKGVVVTHTAEGDLHDLGQKIVNAILRANGYEVIDLGKDVLVEDVLAAVLKYKPVMLTGTAGLTTTMYAFEKLAKLLAQSRVEVPFVCGGGGGVASDFINSLPLCIYGRDAREAPLIAAEAVRGLKWDLIREKMSARY</sequence>